<dbReference type="GO" id="GO:0016787">
    <property type="term" value="F:hydrolase activity"/>
    <property type="evidence" value="ECO:0007669"/>
    <property type="project" value="UniProtKB-KW"/>
</dbReference>
<dbReference type="PANTHER" id="PTHR43736">
    <property type="entry name" value="ADP-RIBOSE PYROPHOSPHATASE"/>
    <property type="match status" value="1"/>
</dbReference>
<dbReference type="Gene3D" id="3.90.79.10">
    <property type="entry name" value="Nucleoside Triphosphate Pyrophosphohydrolase"/>
    <property type="match status" value="1"/>
</dbReference>
<dbReference type="InterPro" id="IPR000086">
    <property type="entry name" value="NUDIX_hydrolase_dom"/>
</dbReference>
<dbReference type="PROSITE" id="PS51462">
    <property type="entry name" value="NUDIX"/>
    <property type="match status" value="1"/>
</dbReference>
<organism evidence="5 6">
    <name type="scientific">Luteipulveratus halotolerans</name>
    <dbReference type="NCBI Taxonomy" id="1631356"/>
    <lineage>
        <taxon>Bacteria</taxon>
        <taxon>Bacillati</taxon>
        <taxon>Actinomycetota</taxon>
        <taxon>Actinomycetes</taxon>
        <taxon>Micrococcales</taxon>
        <taxon>Dermacoccaceae</taxon>
        <taxon>Luteipulveratus</taxon>
    </lineage>
</organism>
<feature type="domain" description="Nudix hydrolase" evidence="4">
    <location>
        <begin position="7"/>
        <end position="142"/>
    </location>
</feature>
<protein>
    <submittedName>
        <fullName evidence="5">NUDIX hydrolase</fullName>
    </submittedName>
</protein>
<dbReference type="InterPro" id="IPR020476">
    <property type="entry name" value="Nudix_hydrolase"/>
</dbReference>
<dbReference type="PROSITE" id="PS00893">
    <property type="entry name" value="NUDIX_BOX"/>
    <property type="match status" value="1"/>
</dbReference>
<gene>
    <name evidence="5" type="ORF">VV01_19685</name>
</gene>
<reference evidence="6" key="1">
    <citation type="submission" date="2015-03" db="EMBL/GenBank/DDBJ databases">
        <title>Luteipulveratus halotolerans sp. nov., a novel actinobacterium (Dermacoccaceae) from Sarawak, Malaysia.</title>
        <authorList>
            <person name="Juboi H."/>
            <person name="Basik A."/>
            <person name="Shamsul S.S."/>
            <person name="Arnold P."/>
            <person name="Schmitt E.K."/>
            <person name="Sanglier J.-J."/>
            <person name="Yeo T."/>
        </authorList>
    </citation>
    <scope>NUCLEOTIDE SEQUENCE [LARGE SCALE GENOMIC DNA]</scope>
    <source>
        <strain evidence="6">C296001</strain>
    </source>
</reference>
<dbReference type="CDD" id="cd18873">
    <property type="entry name" value="NUDIX_NadM_like"/>
    <property type="match status" value="1"/>
</dbReference>
<name>A0A0L6CM80_9MICO</name>
<accession>A0A0L6CM80</accession>
<keyword evidence="2 3" id="KW-0378">Hydrolase</keyword>
<dbReference type="Pfam" id="PF21906">
    <property type="entry name" value="WHD_NrtR"/>
    <property type="match status" value="1"/>
</dbReference>
<proteinExistence type="inferred from homology"/>
<dbReference type="PATRIC" id="fig|1631356.3.peg.3949"/>
<dbReference type="InterPro" id="IPR020084">
    <property type="entry name" value="NUDIX_hydrolase_CS"/>
</dbReference>
<dbReference type="InterPro" id="IPR015797">
    <property type="entry name" value="NUDIX_hydrolase-like_dom_sf"/>
</dbReference>
<dbReference type="AlphaFoldDB" id="A0A0L6CM80"/>
<dbReference type="STRING" id="1631356.VV01_19685"/>
<dbReference type="SUPFAM" id="SSF46785">
    <property type="entry name" value="Winged helix' DNA-binding domain"/>
    <property type="match status" value="1"/>
</dbReference>
<dbReference type="PRINTS" id="PR00502">
    <property type="entry name" value="NUDIXFAMILY"/>
</dbReference>
<evidence type="ECO:0000256" key="2">
    <source>
        <dbReference type="ARBA" id="ARBA00022801"/>
    </source>
</evidence>
<dbReference type="InterPro" id="IPR036390">
    <property type="entry name" value="WH_DNA-bd_sf"/>
</dbReference>
<evidence type="ECO:0000256" key="1">
    <source>
        <dbReference type="ARBA" id="ARBA00005582"/>
    </source>
</evidence>
<evidence type="ECO:0000313" key="5">
    <source>
        <dbReference type="EMBL" id="KNX38852.1"/>
    </source>
</evidence>
<dbReference type="EMBL" id="LAIR01000002">
    <property type="protein sequence ID" value="KNX38852.1"/>
    <property type="molecule type" value="Genomic_DNA"/>
</dbReference>
<sequence>MPNRLTAWIASDIVALTLREGALHVALVRRQAAAERGKWALPGGFLLDGESAEDAAHRELAEETGLEAAGVRLEQLATYSAPDRDTAHTTRVISVAWLALAADLPDAAAGTDAADAAWVPVEKALRMRLAFDHRQILRDGVERARAKLEYTTAATAFLPETFTLSDLRAVYAAVWGEDLDAANFHRKLTRADGFLEDTGEVRTGRGRPATLYRAGPATELNPPFMR</sequence>
<dbReference type="Pfam" id="PF00293">
    <property type="entry name" value="NUDIX"/>
    <property type="match status" value="1"/>
</dbReference>
<evidence type="ECO:0000313" key="6">
    <source>
        <dbReference type="Proteomes" id="UP000037397"/>
    </source>
</evidence>
<evidence type="ECO:0000259" key="4">
    <source>
        <dbReference type="PROSITE" id="PS51462"/>
    </source>
</evidence>
<evidence type="ECO:0000256" key="3">
    <source>
        <dbReference type="RuleBase" id="RU003476"/>
    </source>
</evidence>
<dbReference type="OrthoDB" id="9786141at2"/>
<comment type="similarity">
    <text evidence="1 3">Belongs to the Nudix hydrolase family.</text>
</comment>
<dbReference type="InterPro" id="IPR054105">
    <property type="entry name" value="WHD_NrtR"/>
</dbReference>
<dbReference type="PANTHER" id="PTHR43736:SF4">
    <property type="entry name" value="SLR1690 PROTEIN"/>
    <property type="match status" value="1"/>
</dbReference>
<dbReference type="Gene3D" id="1.10.10.10">
    <property type="entry name" value="Winged helix-like DNA-binding domain superfamily/Winged helix DNA-binding domain"/>
    <property type="match status" value="1"/>
</dbReference>
<dbReference type="SUPFAM" id="SSF55811">
    <property type="entry name" value="Nudix"/>
    <property type="match status" value="1"/>
</dbReference>
<dbReference type="InterPro" id="IPR036388">
    <property type="entry name" value="WH-like_DNA-bd_sf"/>
</dbReference>
<keyword evidence="6" id="KW-1185">Reference proteome</keyword>
<dbReference type="Proteomes" id="UP000037397">
    <property type="component" value="Unassembled WGS sequence"/>
</dbReference>
<comment type="caution">
    <text evidence="5">The sequence shown here is derived from an EMBL/GenBank/DDBJ whole genome shotgun (WGS) entry which is preliminary data.</text>
</comment>
<dbReference type="RefSeq" id="WP_050671376.1">
    <property type="nucleotide sequence ID" value="NZ_LAIR01000002.1"/>
</dbReference>